<dbReference type="InterPro" id="IPR053137">
    <property type="entry name" value="NLR-like"/>
</dbReference>
<protein>
    <submittedName>
        <fullName evidence="1">Nucleoside phosphorylase domain-containing protein</fullName>
    </submittedName>
</protein>
<name>A0AAN6NKM8_9PEZI</name>
<dbReference type="GO" id="GO:0003824">
    <property type="term" value="F:catalytic activity"/>
    <property type="evidence" value="ECO:0007669"/>
    <property type="project" value="InterPro"/>
</dbReference>
<dbReference type="PANTHER" id="PTHR46082">
    <property type="entry name" value="ATP/GTP-BINDING PROTEIN-RELATED"/>
    <property type="match status" value="1"/>
</dbReference>
<dbReference type="InterPro" id="IPR035994">
    <property type="entry name" value="Nucleoside_phosphorylase_sf"/>
</dbReference>
<evidence type="ECO:0000313" key="1">
    <source>
        <dbReference type="EMBL" id="KAK3946844.1"/>
    </source>
</evidence>
<accession>A0AAN6NKM8</accession>
<dbReference type="Gene3D" id="3.40.50.1580">
    <property type="entry name" value="Nucleoside phosphorylase domain"/>
    <property type="match status" value="1"/>
</dbReference>
<comment type="caution">
    <text evidence="1">The sequence shown here is derived from an EMBL/GenBank/DDBJ whole genome shotgun (WGS) entry which is preliminary data.</text>
</comment>
<evidence type="ECO:0000313" key="2">
    <source>
        <dbReference type="Proteomes" id="UP001303222"/>
    </source>
</evidence>
<proteinExistence type="predicted"/>
<keyword evidence="2" id="KW-1185">Reference proteome</keyword>
<dbReference type="AlphaFoldDB" id="A0AAN6NKM8"/>
<sequence length="260" mass="29112">MTSVTLGRLSTDQKGACRCSLTHGLIVCALAKEQTAATAILDVEYKNDLPIPQDHYNTYTRGSIKKHNIKMLRTFPSIRFSLMVGIGGGIPNILDYNVRLGDVVLSVPQDTYTVSKLSTRHKMRGPWIPAYLDQMAKKWPLLAPKYLRSPTLKDTLIRDELNDKLSGNVLCIEMEAAGLMCNFPYLIIRGICDYADSYKNKRWQEHAAAVAAAYVKELLEEVQPAAVNRERAARDIPELKTTLNKSKPQSLELPSYTTLV</sequence>
<reference evidence="1" key="1">
    <citation type="journal article" date="2023" name="Mol. Phylogenet. Evol.">
        <title>Genome-scale phylogeny and comparative genomics of the fungal order Sordariales.</title>
        <authorList>
            <person name="Hensen N."/>
            <person name="Bonometti L."/>
            <person name="Westerberg I."/>
            <person name="Brannstrom I.O."/>
            <person name="Guillou S."/>
            <person name="Cros-Aarteil S."/>
            <person name="Calhoun S."/>
            <person name="Haridas S."/>
            <person name="Kuo A."/>
            <person name="Mondo S."/>
            <person name="Pangilinan J."/>
            <person name="Riley R."/>
            <person name="LaButti K."/>
            <person name="Andreopoulos B."/>
            <person name="Lipzen A."/>
            <person name="Chen C."/>
            <person name="Yan M."/>
            <person name="Daum C."/>
            <person name="Ng V."/>
            <person name="Clum A."/>
            <person name="Steindorff A."/>
            <person name="Ohm R.A."/>
            <person name="Martin F."/>
            <person name="Silar P."/>
            <person name="Natvig D.O."/>
            <person name="Lalanne C."/>
            <person name="Gautier V."/>
            <person name="Ament-Velasquez S.L."/>
            <person name="Kruys A."/>
            <person name="Hutchinson M.I."/>
            <person name="Powell A.J."/>
            <person name="Barry K."/>
            <person name="Miller A.N."/>
            <person name="Grigoriev I.V."/>
            <person name="Debuchy R."/>
            <person name="Gladieux P."/>
            <person name="Hiltunen Thoren M."/>
            <person name="Johannesson H."/>
        </authorList>
    </citation>
    <scope>NUCLEOTIDE SEQUENCE</scope>
    <source>
        <strain evidence="1">CBS 626.80</strain>
    </source>
</reference>
<organism evidence="1 2">
    <name type="scientific">Pseudoneurospora amorphoporcata</name>
    <dbReference type="NCBI Taxonomy" id="241081"/>
    <lineage>
        <taxon>Eukaryota</taxon>
        <taxon>Fungi</taxon>
        <taxon>Dikarya</taxon>
        <taxon>Ascomycota</taxon>
        <taxon>Pezizomycotina</taxon>
        <taxon>Sordariomycetes</taxon>
        <taxon>Sordariomycetidae</taxon>
        <taxon>Sordariales</taxon>
        <taxon>Sordariaceae</taxon>
        <taxon>Pseudoneurospora</taxon>
    </lineage>
</organism>
<gene>
    <name evidence="1" type="ORF">QBC32DRAFT_374684</name>
</gene>
<dbReference type="GO" id="GO:0009116">
    <property type="term" value="P:nucleoside metabolic process"/>
    <property type="evidence" value="ECO:0007669"/>
    <property type="project" value="InterPro"/>
</dbReference>
<dbReference type="Proteomes" id="UP001303222">
    <property type="component" value="Unassembled WGS sequence"/>
</dbReference>
<reference evidence="1" key="2">
    <citation type="submission" date="2023-06" db="EMBL/GenBank/DDBJ databases">
        <authorList>
            <consortium name="Lawrence Berkeley National Laboratory"/>
            <person name="Mondo S.J."/>
            <person name="Hensen N."/>
            <person name="Bonometti L."/>
            <person name="Westerberg I."/>
            <person name="Brannstrom I.O."/>
            <person name="Guillou S."/>
            <person name="Cros-Aarteil S."/>
            <person name="Calhoun S."/>
            <person name="Haridas S."/>
            <person name="Kuo A."/>
            <person name="Pangilinan J."/>
            <person name="Riley R."/>
            <person name="Labutti K."/>
            <person name="Andreopoulos B."/>
            <person name="Lipzen A."/>
            <person name="Chen C."/>
            <person name="Yanf M."/>
            <person name="Daum C."/>
            <person name="Ng V."/>
            <person name="Clum A."/>
            <person name="Steindorff A."/>
            <person name="Ohm R."/>
            <person name="Martin F."/>
            <person name="Silar P."/>
            <person name="Natvig D."/>
            <person name="Lalanne C."/>
            <person name="Gautier V."/>
            <person name="Ament-Velasquez S.L."/>
            <person name="Kruys A."/>
            <person name="Hutchinson M.I."/>
            <person name="Powell A.J."/>
            <person name="Barry K."/>
            <person name="Miller A.N."/>
            <person name="Grigoriev I.V."/>
            <person name="Debuchy R."/>
            <person name="Gladieux P."/>
            <person name="Thoren M.H."/>
            <person name="Johannesson H."/>
        </authorList>
    </citation>
    <scope>NUCLEOTIDE SEQUENCE</scope>
    <source>
        <strain evidence="1">CBS 626.80</strain>
    </source>
</reference>
<dbReference type="SUPFAM" id="SSF53167">
    <property type="entry name" value="Purine and uridine phosphorylases"/>
    <property type="match status" value="1"/>
</dbReference>
<dbReference type="PANTHER" id="PTHR46082:SF11">
    <property type="entry name" value="AAA+ ATPASE DOMAIN-CONTAINING PROTEIN-RELATED"/>
    <property type="match status" value="1"/>
</dbReference>
<dbReference type="EMBL" id="MU859493">
    <property type="protein sequence ID" value="KAK3946844.1"/>
    <property type="molecule type" value="Genomic_DNA"/>
</dbReference>